<sequence>MAGDMNMVELADDSKGKTALLFGSEARAWKYLAQELGLVDAYLCAVIRAGGNFTRYAFSGKMYDHAIIDRRAMDKLKTVWEAHPADAGNPQRKWQLAWIRVRDVLKAERRKVVQEQRLTVSRDTKLKGESLLGKGRDLLAVEWVEWASNRNSNLTE</sequence>
<keyword evidence="2" id="KW-1185">Reference proteome</keyword>
<accession>A0ABD3H1C7</accession>
<comment type="caution">
    <text evidence="1">The sequence shown here is derived from an EMBL/GenBank/DDBJ whole genome shotgun (WGS) entry which is preliminary data.</text>
</comment>
<evidence type="ECO:0000313" key="2">
    <source>
        <dbReference type="Proteomes" id="UP001633002"/>
    </source>
</evidence>
<dbReference type="AlphaFoldDB" id="A0ABD3H1C7"/>
<protein>
    <submittedName>
        <fullName evidence="1">Uncharacterized protein</fullName>
    </submittedName>
</protein>
<name>A0ABD3H1C7_9MARC</name>
<dbReference type="EMBL" id="JBJQOH010000006">
    <property type="protein sequence ID" value="KAL3683846.1"/>
    <property type="molecule type" value="Genomic_DNA"/>
</dbReference>
<dbReference type="Proteomes" id="UP001633002">
    <property type="component" value="Unassembled WGS sequence"/>
</dbReference>
<proteinExistence type="predicted"/>
<evidence type="ECO:0000313" key="1">
    <source>
        <dbReference type="EMBL" id="KAL3683846.1"/>
    </source>
</evidence>
<gene>
    <name evidence="1" type="ORF">R1sor_001868</name>
</gene>
<organism evidence="1 2">
    <name type="scientific">Riccia sorocarpa</name>
    <dbReference type="NCBI Taxonomy" id="122646"/>
    <lineage>
        <taxon>Eukaryota</taxon>
        <taxon>Viridiplantae</taxon>
        <taxon>Streptophyta</taxon>
        <taxon>Embryophyta</taxon>
        <taxon>Marchantiophyta</taxon>
        <taxon>Marchantiopsida</taxon>
        <taxon>Marchantiidae</taxon>
        <taxon>Marchantiales</taxon>
        <taxon>Ricciaceae</taxon>
        <taxon>Riccia</taxon>
    </lineage>
</organism>
<reference evidence="1 2" key="1">
    <citation type="submission" date="2024-09" db="EMBL/GenBank/DDBJ databases">
        <title>Chromosome-scale assembly of Riccia sorocarpa.</title>
        <authorList>
            <person name="Paukszto L."/>
        </authorList>
    </citation>
    <scope>NUCLEOTIDE SEQUENCE [LARGE SCALE GENOMIC DNA]</scope>
    <source>
        <strain evidence="1">LP-2024</strain>
        <tissue evidence="1">Aerial parts of the thallus</tissue>
    </source>
</reference>